<dbReference type="AlphaFoldDB" id="A0AA38M399"/>
<proteinExistence type="predicted"/>
<evidence type="ECO:0000313" key="3">
    <source>
        <dbReference type="EMBL" id="KAJ3642320.1"/>
    </source>
</evidence>
<dbReference type="Pfam" id="PF01585">
    <property type="entry name" value="G-patch"/>
    <property type="match status" value="1"/>
</dbReference>
<dbReference type="EMBL" id="JALNTZ010000008">
    <property type="protein sequence ID" value="KAJ3642320.1"/>
    <property type="molecule type" value="Genomic_DNA"/>
</dbReference>
<dbReference type="InterPro" id="IPR056721">
    <property type="entry name" value="DUF7819"/>
</dbReference>
<feature type="compositionally biased region" description="Basic and acidic residues" evidence="1">
    <location>
        <begin position="269"/>
        <end position="279"/>
    </location>
</feature>
<protein>
    <recommendedName>
        <fullName evidence="2">G-patch domain-containing protein</fullName>
    </recommendedName>
</protein>
<feature type="compositionally biased region" description="Low complexity" evidence="1">
    <location>
        <begin position="241"/>
        <end position="252"/>
    </location>
</feature>
<evidence type="ECO:0000256" key="1">
    <source>
        <dbReference type="SAM" id="MobiDB-lite"/>
    </source>
</evidence>
<dbReference type="GO" id="GO:0006874">
    <property type="term" value="P:intracellular calcium ion homeostasis"/>
    <property type="evidence" value="ECO:0007669"/>
    <property type="project" value="TreeGrafter"/>
</dbReference>
<feature type="compositionally biased region" description="Basic residues" evidence="1">
    <location>
        <begin position="206"/>
        <end position="240"/>
    </location>
</feature>
<feature type="domain" description="G-patch" evidence="2">
    <location>
        <begin position="277"/>
        <end position="326"/>
    </location>
</feature>
<dbReference type="Pfam" id="PF25127">
    <property type="entry name" value="DUF7819"/>
    <property type="match status" value="1"/>
</dbReference>
<keyword evidence="4" id="KW-1185">Reference proteome</keyword>
<dbReference type="GO" id="GO:0003676">
    <property type="term" value="F:nucleic acid binding"/>
    <property type="evidence" value="ECO:0007669"/>
    <property type="project" value="InterPro"/>
</dbReference>
<dbReference type="GO" id="GO:0048471">
    <property type="term" value="C:perinuclear region of cytoplasm"/>
    <property type="evidence" value="ECO:0007669"/>
    <property type="project" value="TreeGrafter"/>
</dbReference>
<reference evidence="3" key="1">
    <citation type="journal article" date="2023" name="G3 (Bethesda)">
        <title>Whole genome assemblies of Zophobas morio and Tenebrio molitor.</title>
        <authorList>
            <person name="Kaur S."/>
            <person name="Stinson S.A."/>
            <person name="diCenzo G.C."/>
        </authorList>
    </citation>
    <scope>NUCLEOTIDE SEQUENCE</scope>
    <source>
        <strain evidence="3">QUZm001</strain>
    </source>
</reference>
<accession>A0AA38M399</accession>
<dbReference type="PANTHER" id="PTHR12323">
    <property type="entry name" value="SR-RELATED CTD ASSOCIATED FACTOR 6"/>
    <property type="match status" value="1"/>
</dbReference>
<name>A0AA38M399_9CUCU</name>
<dbReference type="SMART" id="SM00443">
    <property type="entry name" value="G_patch"/>
    <property type="match status" value="1"/>
</dbReference>
<dbReference type="Proteomes" id="UP001168821">
    <property type="component" value="Unassembled WGS sequence"/>
</dbReference>
<gene>
    <name evidence="3" type="ORF">Zmor_025118</name>
</gene>
<feature type="region of interest" description="Disordered" evidence="1">
    <location>
        <begin position="158"/>
        <end position="313"/>
    </location>
</feature>
<feature type="compositionally biased region" description="Basic and acidic residues" evidence="1">
    <location>
        <begin position="159"/>
        <end position="176"/>
    </location>
</feature>
<sequence>MATAASTAPAICARASTEIVWIGRIEMRNYAGGCQNFWDKNYLAFIFRKLKAQYCLKRLGSRSTDSYRLSNSAAMLPYQQLKLALQNYFGVNNKLYLEDTTYKPLDPKDIRLPPPAPPSDRLLAAVEAFYSLPSHERPRDSEGWEKLGLYEYYKAKNNAKREKEEQIAAGLREKSRSPSPIVLPVEKEPSPPKRRYTSKSPSPPARGRRSKSRSKSRSRSRSPRTPRRRHSRSGRRRRSVSRSLSRSPIRRSPSPPPPTLGFSAPNFVRNERQEIDSSNKGHQMLRKMGWGGSGLGANEQGIDAPISGGDVRDRQDQFKGVGCNLNDPYENFRKNKGAAFITRMKARAEERANESKLLDY</sequence>
<dbReference type="InterPro" id="IPR000467">
    <property type="entry name" value="G_patch_dom"/>
</dbReference>
<comment type="caution">
    <text evidence="3">The sequence shown here is derived from an EMBL/GenBank/DDBJ whole genome shotgun (WGS) entry which is preliminary data.</text>
</comment>
<evidence type="ECO:0000259" key="2">
    <source>
        <dbReference type="PROSITE" id="PS50174"/>
    </source>
</evidence>
<evidence type="ECO:0000313" key="4">
    <source>
        <dbReference type="Proteomes" id="UP001168821"/>
    </source>
</evidence>
<dbReference type="PROSITE" id="PS50174">
    <property type="entry name" value="G_PATCH"/>
    <property type="match status" value="1"/>
</dbReference>
<organism evidence="3 4">
    <name type="scientific">Zophobas morio</name>
    <dbReference type="NCBI Taxonomy" id="2755281"/>
    <lineage>
        <taxon>Eukaryota</taxon>
        <taxon>Metazoa</taxon>
        <taxon>Ecdysozoa</taxon>
        <taxon>Arthropoda</taxon>
        <taxon>Hexapoda</taxon>
        <taxon>Insecta</taxon>
        <taxon>Pterygota</taxon>
        <taxon>Neoptera</taxon>
        <taxon>Endopterygota</taxon>
        <taxon>Coleoptera</taxon>
        <taxon>Polyphaga</taxon>
        <taxon>Cucujiformia</taxon>
        <taxon>Tenebrionidae</taxon>
        <taxon>Zophobas</taxon>
    </lineage>
</organism>
<dbReference type="PANTHER" id="PTHR12323:SF0">
    <property type="entry name" value="CALCIUM HOMEOSTASIS ENDOPLASMIC RETICULUM PROTEIN"/>
    <property type="match status" value="1"/>
</dbReference>